<keyword evidence="3" id="KW-1003">Cell membrane</keyword>
<feature type="chain" id="PRO_5029813894" evidence="13">
    <location>
        <begin position="28"/>
        <end position="742"/>
    </location>
</feature>
<reference evidence="15 16" key="1">
    <citation type="submission" date="2019-07" db="EMBL/GenBank/DDBJ databases">
        <title>De Novo Assembly of kiwifruit Actinidia rufa.</title>
        <authorList>
            <person name="Sugita-Konishi S."/>
            <person name="Sato K."/>
            <person name="Mori E."/>
            <person name="Abe Y."/>
            <person name="Kisaki G."/>
            <person name="Hamano K."/>
            <person name="Suezawa K."/>
            <person name="Otani M."/>
            <person name="Fukuda T."/>
            <person name="Manabe T."/>
            <person name="Gomi K."/>
            <person name="Tabuchi M."/>
            <person name="Akimitsu K."/>
            <person name="Kataoka I."/>
        </authorList>
    </citation>
    <scope>NUCLEOTIDE SEQUENCE [LARGE SCALE GENOMIC DNA]</scope>
    <source>
        <strain evidence="16">cv. Fuchu</strain>
    </source>
</reference>
<feature type="signal peptide" evidence="13">
    <location>
        <begin position="1"/>
        <end position="27"/>
    </location>
</feature>
<evidence type="ECO:0000256" key="6">
    <source>
        <dbReference type="ARBA" id="ARBA00022729"/>
    </source>
</evidence>
<dbReference type="FunFam" id="3.80.10.10:FF:000041">
    <property type="entry name" value="LRR receptor-like serine/threonine-protein kinase ERECTA"/>
    <property type="match status" value="1"/>
</dbReference>
<evidence type="ECO:0000313" key="16">
    <source>
        <dbReference type="Proteomes" id="UP000585474"/>
    </source>
</evidence>
<evidence type="ECO:0000256" key="12">
    <source>
        <dbReference type="SAM" id="Phobius"/>
    </source>
</evidence>
<comment type="similarity">
    <text evidence="2">Belongs to the RLP family.</text>
</comment>
<evidence type="ECO:0000259" key="14">
    <source>
        <dbReference type="Pfam" id="PF08263"/>
    </source>
</evidence>
<keyword evidence="6 13" id="KW-0732">Signal</keyword>
<keyword evidence="8 12" id="KW-1133">Transmembrane helix</keyword>
<dbReference type="SUPFAM" id="SSF52058">
    <property type="entry name" value="L domain-like"/>
    <property type="match status" value="3"/>
</dbReference>
<dbReference type="FunFam" id="3.80.10.10:FF:000213">
    <property type="entry name" value="Tyrosine-sulfated glycopeptide receptor 1"/>
    <property type="match status" value="1"/>
</dbReference>
<feature type="transmembrane region" description="Helical" evidence="12">
    <location>
        <begin position="684"/>
        <end position="706"/>
    </location>
</feature>
<evidence type="ECO:0000256" key="3">
    <source>
        <dbReference type="ARBA" id="ARBA00022475"/>
    </source>
</evidence>
<sequence>MLNTFFPDMHSVLVFVLLSCFASICHTCNQLDKQALLSHSFIISSSSSTPLNWSSSIDCCLWDGITCDLHGRVTKLWLPFRGLRGSLSPSLANLSHLSHLNLSHNLLSGPLPNGLLSSFNHLTTLDLSFNCFSKELLSLPYSIQLVDLSSNCLSGKIQPSLVFGQARAPNLMYFNVSNNSFTGFFPLPSCNSFSLIKSLDFSVNCFTLKIPPGLGACSKLEVFRAGFNLLSGLLPFDIYNVTTLREISLPRNQLSGPIGDGIVQLSNLNTFEVYSNELNGEIPRDIGRLSSLEHLLLQSNNLRGNLPPSLMQCANLTTINIRNNFLEGDISALDFSKLQKLRTLDLGNNSLTGYFPLSLTSCTSLMTIRLDTNELEGQVLPDMVAMQYLSFLSLSANRLINITGAIRILTSCKNLSVAILGNNFIGEAMPDDGSILGSDGFQKLQVLGLGGCKLYGRVPAWIAKLRMLKVLDLSFNHLTGSIPSWFGNLPRLFCLDLSSNFFSGEFPQELCRLPTLSSRLDVPLVDIFMQPFNDYRLQYSGLTNVLPQINLRNNSLSGRIPLEIGKLILLHVLDLSLNNFSGSIPEQISNIRILEKLDLSNNHLSGEIPESLTSLHFLSSFSVANNNLQGQIPIGGQFDTFSSQSYEGNPQLCRPVLSSSCPSINRGNEQKIIQEEGGGFNIPWFHVTVGLGYATGFLVVCVTLLFQDSWRYAYFKFLSNMHDKVYVIVAVNMARLRRRLQR</sequence>
<evidence type="ECO:0000256" key="1">
    <source>
        <dbReference type="ARBA" id="ARBA00004251"/>
    </source>
</evidence>
<organism evidence="15 16">
    <name type="scientific">Actinidia rufa</name>
    <dbReference type="NCBI Taxonomy" id="165716"/>
    <lineage>
        <taxon>Eukaryota</taxon>
        <taxon>Viridiplantae</taxon>
        <taxon>Streptophyta</taxon>
        <taxon>Embryophyta</taxon>
        <taxon>Tracheophyta</taxon>
        <taxon>Spermatophyta</taxon>
        <taxon>Magnoliopsida</taxon>
        <taxon>eudicotyledons</taxon>
        <taxon>Gunneridae</taxon>
        <taxon>Pentapetalae</taxon>
        <taxon>asterids</taxon>
        <taxon>Ericales</taxon>
        <taxon>Actinidiaceae</taxon>
        <taxon>Actinidia</taxon>
    </lineage>
</organism>
<evidence type="ECO:0000256" key="10">
    <source>
        <dbReference type="ARBA" id="ARBA00023170"/>
    </source>
</evidence>
<evidence type="ECO:0000256" key="8">
    <source>
        <dbReference type="ARBA" id="ARBA00022989"/>
    </source>
</evidence>
<dbReference type="GO" id="GO:0006952">
    <property type="term" value="P:defense response"/>
    <property type="evidence" value="ECO:0007669"/>
    <property type="project" value="UniProtKB-ARBA"/>
</dbReference>
<dbReference type="Pfam" id="PF08263">
    <property type="entry name" value="LRRNT_2"/>
    <property type="match status" value="1"/>
</dbReference>
<keyword evidence="16" id="KW-1185">Reference proteome</keyword>
<feature type="domain" description="Leucine-rich repeat-containing N-terminal plant-type" evidence="14">
    <location>
        <begin position="32"/>
        <end position="68"/>
    </location>
</feature>
<evidence type="ECO:0000256" key="5">
    <source>
        <dbReference type="ARBA" id="ARBA00022692"/>
    </source>
</evidence>
<keyword evidence="7" id="KW-0677">Repeat</keyword>
<keyword evidence="4" id="KW-0433">Leucine-rich repeat</keyword>
<keyword evidence="9 12" id="KW-0472">Membrane</keyword>
<dbReference type="GO" id="GO:0051707">
    <property type="term" value="P:response to other organism"/>
    <property type="evidence" value="ECO:0007669"/>
    <property type="project" value="UniProtKB-ARBA"/>
</dbReference>
<evidence type="ECO:0000256" key="9">
    <source>
        <dbReference type="ARBA" id="ARBA00023136"/>
    </source>
</evidence>
<dbReference type="PANTHER" id="PTHR48063">
    <property type="entry name" value="LRR RECEPTOR-LIKE KINASE"/>
    <property type="match status" value="1"/>
</dbReference>
<proteinExistence type="inferred from homology"/>
<dbReference type="SMART" id="SM00369">
    <property type="entry name" value="LRR_TYP"/>
    <property type="match status" value="6"/>
</dbReference>
<dbReference type="GO" id="GO:0005886">
    <property type="term" value="C:plasma membrane"/>
    <property type="evidence" value="ECO:0007669"/>
    <property type="project" value="UniProtKB-SubCell"/>
</dbReference>
<keyword evidence="11" id="KW-0325">Glycoprotein</keyword>
<dbReference type="InterPro" id="IPR001611">
    <property type="entry name" value="Leu-rich_rpt"/>
</dbReference>
<evidence type="ECO:0000256" key="4">
    <source>
        <dbReference type="ARBA" id="ARBA00022614"/>
    </source>
</evidence>
<dbReference type="OrthoDB" id="1740823at2759"/>
<dbReference type="Gene3D" id="3.80.10.10">
    <property type="entry name" value="Ribonuclease Inhibitor"/>
    <property type="match status" value="4"/>
</dbReference>
<dbReference type="InterPro" id="IPR003591">
    <property type="entry name" value="Leu-rich_rpt_typical-subtyp"/>
</dbReference>
<dbReference type="Pfam" id="PF13855">
    <property type="entry name" value="LRR_8"/>
    <property type="match status" value="1"/>
</dbReference>
<evidence type="ECO:0000256" key="7">
    <source>
        <dbReference type="ARBA" id="ARBA00022737"/>
    </source>
</evidence>
<keyword evidence="5 12" id="KW-0812">Transmembrane</keyword>
<accession>A0A7J0HCD5</accession>
<dbReference type="AlphaFoldDB" id="A0A7J0HCD5"/>
<dbReference type="InterPro" id="IPR032675">
    <property type="entry name" value="LRR_dom_sf"/>
</dbReference>
<protein>
    <submittedName>
        <fullName evidence="15">Receptor like protein 2</fullName>
    </submittedName>
</protein>
<dbReference type="InterPro" id="IPR046956">
    <property type="entry name" value="RLP23-like"/>
</dbReference>
<comment type="caution">
    <text evidence="15">The sequence shown here is derived from an EMBL/GenBank/DDBJ whole genome shotgun (WGS) entry which is preliminary data.</text>
</comment>
<evidence type="ECO:0000256" key="2">
    <source>
        <dbReference type="ARBA" id="ARBA00009592"/>
    </source>
</evidence>
<evidence type="ECO:0000313" key="15">
    <source>
        <dbReference type="EMBL" id="GFZ20719.1"/>
    </source>
</evidence>
<gene>
    <name evidence="15" type="ORF">Acr_28g0014240</name>
</gene>
<name>A0A7J0HCD5_9ERIC</name>
<comment type="subcellular location">
    <subcellularLocation>
        <location evidence="1">Cell membrane</location>
        <topology evidence="1">Single-pass type I membrane protein</topology>
    </subcellularLocation>
</comment>
<dbReference type="Proteomes" id="UP000585474">
    <property type="component" value="Unassembled WGS sequence"/>
</dbReference>
<dbReference type="Pfam" id="PF00560">
    <property type="entry name" value="LRR_1"/>
    <property type="match status" value="5"/>
</dbReference>
<dbReference type="PANTHER" id="PTHR48063:SF46">
    <property type="entry name" value="LEUCINE-RICH REPEAT-CONTAINING N-TERMINAL PLANT-TYPE DOMAIN-CONTAINING PROTEIN"/>
    <property type="match status" value="1"/>
</dbReference>
<evidence type="ECO:0000256" key="11">
    <source>
        <dbReference type="ARBA" id="ARBA00023180"/>
    </source>
</evidence>
<keyword evidence="10 15" id="KW-0675">Receptor</keyword>
<evidence type="ECO:0000256" key="13">
    <source>
        <dbReference type="SAM" id="SignalP"/>
    </source>
</evidence>
<dbReference type="InterPro" id="IPR013210">
    <property type="entry name" value="LRR_N_plant-typ"/>
</dbReference>
<dbReference type="EMBL" id="BJWL01000028">
    <property type="protein sequence ID" value="GFZ20719.1"/>
    <property type="molecule type" value="Genomic_DNA"/>
</dbReference>